<dbReference type="RefSeq" id="WP_181551513.1">
    <property type="nucleotide sequence ID" value="NZ_JACDUS010000005.1"/>
</dbReference>
<dbReference type="InterPro" id="IPR011990">
    <property type="entry name" value="TPR-like_helical_dom_sf"/>
</dbReference>
<organism evidence="2 3">
    <name type="scientific">Desulfosalsimonas propionicica</name>
    <dbReference type="NCBI Taxonomy" id="332175"/>
    <lineage>
        <taxon>Bacteria</taxon>
        <taxon>Pseudomonadati</taxon>
        <taxon>Thermodesulfobacteriota</taxon>
        <taxon>Desulfobacteria</taxon>
        <taxon>Desulfobacterales</taxon>
        <taxon>Desulfosalsimonadaceae</taxon>
        <taxon>Desulfosalsimonas</taxon>
    </lineage>
</organism>
<keyword evidence="3" id="KW-1185">Reference proteome</keyword>
<feature type="coiled-coil region" evidence="1">
    <location>
        <begin position="39"/>
        <end position="66"/>
    </location>
</feature>
<keyword evidence="1" id="KW-0175">Coiled coil</keyword>
<evidence type="ECO:0008006" key="4">
    <source>
        <dbReference type="Google" id="ProtNLM"/>
    </source>
</evidence>
<sequence length="224" mass="24670">MKSAKTIALRVLLVLALGIFMFAGISTAAEWQGLHALDEKELTKKIEAFKKELDETQDNYALLKAIGIAYHIKATEDADTFAPKALQSLKKAHELNPEDTVTLCYLGGATTLMANTTWNPIKKSSYANNGIAMMDKAARKDPDNISIRLTRAFNSKGMPDFLDRKDIAIEDFEYIAAKLENNSISLAPCLKKDIYSSLSELYKETGNDAKAKKYAAAASKLDNP</sequence>
<dbReference type="SUPFAM" id="SSF48452">
    <property type="entry name" value="TPR-like"/>
    <property type="match status" value="1"/>
</dbReference>
<dbReference type="Proteomes" id="UP000525298">
    <property type="component" value="Unassembled WGS sequence"/>
</dbReference>
<gene>
    <name evidence="2" type="ORF">HNR65_002200</name>
</gene>
<protein>
    <recommendedName>
        <fullName evidence="4">Tetratricopeptide repeat protein</fullName>
    </recommendedName>
</protein>
<proteinExistence type="predicted"/>
<dbReference type="EMBL" id="JACDUS010000005">
    <property type="protein sequence ID" value="MBA2881869.1"/>
    <property type="molecule type" value="Genomic_DNA"/>
</dbReference>
<dbReference type="AlphaFoldDB" id="A0A7W0HL26"/>
<dbReference type="Gene3D" id="1.25.40.10">
    <property type="entry name" value="Tetratricopeptide repeat domain"/>
    <property type="match status" value="1"/>
</dbReference>
<accession>A0A7W0HL26</accession>
<comment type="caution">
    <text evidence="2">The sequence shown here is derived from an EMBL/GenBank/DDBJ whole genome shotgun (WGS) entry which is preliminary data.</text>
</comment>
<evidence type="ECO:0000313" key="2">
    <source>
        <dbReference type="EMBL" id="MBA2881869.1"/>
    </source>
</evidence>
<evidence type="ECO:0000256" key="1">
    <source>
        <dbReference type="SAM" id="Coils"/>
    </source>
</evidence>
<reference evidence="2 3" key="1">
    <citation type="submission" date="2020-07" db="EMBL/GenBank/DDBJ databases">
        <title>Genomic Encyclopedia of Type Strains, Phase IV (KMG-IV): sequencing the most valuable type-strain genomes for metagenomic binning, comparative biology and taxonomic classification.</title>
        <authorList>
            <person name="Goeker M."/>
        </authorList>
    </citation>
    <scope>NUCLEOTIDE SEQUENCE [LARGE SCALE GENOMIC DNA]</scope>
    <source>
        <strain evidence="2 3">DSM 17721</strain>
    </source>
</reference>
<name>A0A7W0HL26_9BACT</name>
<evidence type="ECO:0000313" key="3">
    <source>
        <dbReference type="Proteomes" id="UP000525298"/>
    </source>
</evidence>